<gene>
    <name evidence="6" type="ORF">COX36_03755</name>
</gene>
<dbReference type="InterPro" id="IPR051046">
    <property type="entry name" value="MurCDEF_CellWall_CoF430Synth"/>
</dbReference>
<evidence type="ECO:0000259" key="5">
    <source>
        <dbReference type="Pfam" id="PF08245"/>
    </source>
</evidence>
<sequence>EQHMATFGSQENIIKGKYELIEFLPENGLAIFNGNNKYCHELYQKTKKSKKIIYNTISTAVGNVLHKDFWAENIKVEKEWISFKVVSSDGDSADFKVILLGAQNVENILLATAAAKELGMNLKEISKACEKIRQEQSGMRLIKTKDGLNIIDATYSANPDGVISHLEYLKIWPQKKIIIMPCLIELGQASKEVHKRIGQKIGEVCHLAIITTRERFQNIKEGAMEKGMPSGNILFIENPKEIFEKIKNFTKPNDIVLLEGRLPKEAIELLMR</sequence>
<dbReference type="Pfam" id="PF08245">
    <property type="entry name" value="Mur_ligase_M"/>
    <property type="match status" value="1"/>
</dbReference>
<dbReference type="GO" id="GO:0016881">
    <property type="term" value="F:acid-amino acid ligase activity"/>
    <property type="evidence" value="ECO:0007669"/>
    <property type="project" value="InterPro"/>
</dbReference>
<organism evidence="6 7">
    <name type="scientific">Candidatus Nealsonbacteria bacterium CG23_combo_of_CG06-09_8_20_14_all_38_19</name>
    <dbReference type="NCBI Taxonomy" id="1974721"/>
    <lineage>
        <taxon>Bacteria</taxon>
        <taxon>Candidatus Nealsoniibacteriota</taxon>
    </lineage>
</organism>
<dbReference type="Gene3D" id="3.90.190.20">
    <property type="entry name" value="Mur ligase, C-terminal domain"/>
    <property type="match status" value="1"/>
</dbReference>
<dbReference type="Gene3D" id="3.40.1190.10">
    <property type="entry name" value="Mur-like, catalytic domain"/>
    <property type="match status" value="1"/>
</dbReference>
<keyword evidence="2" id="KW-0547">Nucleotide-binding</keyword>
<dbReference type="SUPFAM" id="SSF53244">
    <property type="entry name" value="MurD-like peptide ligases, peptide-binding domain"/>
    <property type="match status" value="1"/>
</dbReference>
<dbReference type="GO" id="GO:0005524">
    <property type="term" value="F:ATP binding"/>
    <property type="evidence" value="ECO:0007669"/>
    <property type="project" value="UniProtKB-KW"/>
</dbReference>
<keyword evidence="3" id="KW-0067">ATP-binding</keyword>
<evidence type="ECO:0008006" key="8">
    <source>
        <dbReference type="Google" id="ProtNLM"/>
    </source>
</evidence>
<dbReference type="InterPro" id="IPR036565">
    <property type="entry name" value="Mur-like_cat_sf"/>
</dbReference>
<evidence type="ECO:0000313" key="7">
    <source>
        <dbReference type="Proteomes" id="UP000230273"/>
    </source>
</evidence>
<dbReference type="PANTHER" id="PTHR43024">
    <property type="entry name" value="UDP-N-ACETYLMURAMOYL-TRIPEPTIDE--D-ALANYL-D-ALANINE LIGASE"/>
    <property type="match status" value="1"/>
</dbReference>
<dbReference type="InterPro" id="IPR036615">
    <property type="entry name" value="Mur_ligase_C_dom_sf"/>
</dbReference>
<protein>
    <recommendedName>
        <fullName evidence="8">Mur ligase C-terminal domain-containing protein</fullName>
    </recommendedName>
</protein>
<dbReference type="InterPro" id="IPR004101">
    <property type="entry name" value="Mur_ligase_C"/>
</dbReference>
<accession>A0A2G9YVT3</accession>
<evidence type="ECO:0000256" key="3">
    <source>
        <dbReference type="ARBA" id="ARBA00022840"/>
    </source>
</evidence>
<feature type="domain" description="Mur ligase C-terminal" evidence="4">
    <location>
        <begin position="139"/>
        <end position="260"/>
    </location>
</feature>
<comment type="caution">
    <text evidence="6">The sequence shown here is derived from an EMBL/GenBank/DDBJ whole genome shotgun (WGS) entry which is preliminary data.</text>
</comment>
<reference evidence="6 7" key="1">
    <citation type="submission" date="2017-09" db="EMBL/GenBank/DDBJ databases">
        <title>Depth-based differentiation of microbial function through sediment-hosted aquifers and enrichment of novel symbionts in the deep terrestrial subsurface.</title>
        <authorList>
            <person name="Probst A.J."/>
            <person name="Ladd B."/>
            <person name="Jarett J.K."/>
            <person name="Geller-Mcgrath D.E."/>
            <person name="Sieber C.M."/>
            <person name="Emerson J.B."/>
            <person name="Anantharaman K."/>
            <person name="Thomas B.C."/>
            <person name="Malmstrom R."/>
            <person name="Stieglmeier M."/>
            <person name="Klingl A."/>
            <person name="Woyke T."/>
            <person name="Ryan C.M."/>
            <person name="Banfield J.F."/>
        </authorList>
    </citation>
    <scope>NUCLEOTIDE SEQUENCE [LARGE SCALE GENOMIC DNA]</scope>
    <source>
        <strain evidence="6">CG23_combo_of_CG06-09_8_20_14_all_38_19</strain>
    </source>
</reference>
<dbReference type="Pfam" id="PF02875">
    <property type="entry name" value="Mur_ligase_C"/>
    <property type="match status" value="1"/>
</dbReference>
<evidence type="ECO:0000259" key="4">
    <source>
        <dbReference type="Pfam" id="PF02875"/>
    </source>
</evidence>
<dbReference type="PANTHER" id="PTHR43024:SF1">
    <property type="entry name" value="UDP-N-ACETYLMURAMOYL-TRIPEPTIDE--D-ALANYL-D-ALANINE LIGASE"/>
    <property type="match status" value="1"/>
</dbReference>
<dbReference type="SUPFAM" id="SSF53623">
    <property type="entry name" value="MurD-like peptide ligases, catalytic domain"/>
    <property type="match status" value="1"/>
</dbReference>
<dbReference type="Proteomes" id="UP000230273">
    <property type="component" value="Unassembled WGS sequence"/>
</dbReference>
<dbReference type="InterPro" id="IPR013221">
    <property type="entry name" value="Mur_ligase_cen"/>
</dbReference>
<name>A0A2G9YVT3_9BACT</name>
<evidence type="ECO:0000313" key="6">
    <source>
        <dbReference type="EMBL" id="PIP23354.1"/>
    </source>
</evidence>
<keyword evidence="1" id="KW-0436">Ligase</keyword>
<feature type="domain" description="Mur ligase central" evidence="5">
    <location>
        <begin position="2"/>
        <end position="115"/>
    </location>
</feature>
<dbReference type="EMBL" id="PCRP01000060">
    <property type="protein sequence ID" value="PIP23354.1"/>
    <property type="molecule type" value="Genomic_DNA"/>
</dbReference>
<evidence type="ECO:0000256" key="1">
    <source>
        <dbReference type="ARBA" id="ARBA00022598"/>
    </source>
</evidence>
<dbReference type="AlphaFoldDB" id="A0A2G9YVT3"/>
<feature type="non-terminal residue" evidence="6">
    <location>
        <position position="1"/>
    </location>
</feature>
<evidence type="ECO:0000256" key="2">
    <source>
        <dbReference type="ARBA" id="ARBA00022741"/>
    </source>
</evidence>
<proteinExistence type="predicted"/>